<dbReference type="RefSeq" id="WP_156242665.1">
    <property type="nucleotide sequence ID" value="NZ_BAAAZL010000004.1"/>
</dbReference>
<dbReference type="Proteomes" id="UP000422989">
    <property type="component" value="Chromosome"/>
</dbReference>
<feature type="domain" description="DUF8175" evidence="3">
    <location>
        <begin position="59"/>
        <end position="247"/>
    </location>
</feature>
<dbReference type="InterPro" id="IPR058488">
    <property type="entry name" value="DUF8175"/>
</dbReference>
<proteinExistence type="predicted"/>
<protein>
    <recommendedName>
        <fullName evidence="3">DUF8175 domain-containing protein</fullName>
    </recommendedName>
</protein>
<feature type="transmembrane region" description="Helical" evidence="2">
    <location>
        <begin position="12"/>
        <end position="37"/>
    </location>
</feature>
<keyword evidence="2" id="KW-0472">Membrane</keyword>
<dbReference type="AlphaFoldDB" id="A0A6I6E5V5"/>
<gene>
    <name evidence="4" type="ORF">D7D94_11065</name>
</gene>
<dbReference type="OrthoDB" id="4428031at2"/>
<keyword evidence="5" id="KW-1185">Reference proteome</keyword>
<dbReference type="Pfam" id="PF26526">
    <property type="entry name" value="DUF8175"/>
    <property type="match status" value="1"/>
</dbReference>
<feature type="region of interest" description="Disordered" evidence="1">
    <location>
        <begin position="40"/>
        <end position="88"/>
    </location>
</feature>
<organism evidence="4 5">
    <name type="scientific">Microbacterium oryzae</name>
    <dbReference type="NCBI Taxonomy" id="743009"/>
    <lineage>
        <taxon>Bacteria</taxon>
        <taxon>Bacillati</taxon>
        <taxon>Actinomycetota</taxon>
        <taxon>Actinomycetes</taxon>
        <taxon>Micrococcales</taxon>
        <taxon>Microbacteriaceae</taxon>
        <taxon>Microbacterium</taxon>
    </lineage>
</organism>
<evidence type="ECO:0000313" key="5">
    <source>
        <dbReference type="Proteomes" id="UP000422989"/>
    </source>
</evidence>
<feature type="compositionally biased region" description="Low complexity" evidence="1">
    <location>
        <begin position="48"/>
        <end position="74"/>
    </location>
</feature>
<accession>A0A6I6E5V5</accession>
<name>A0A6I6E5V5_9MICO</name>
<dbReference type="EMBL" id="CP032550">
    <property type="protein sequence ID" value="QGU28157.1"/>
    <property type="molecule type" value="Genomic_DNA"/>
</dbReference>
<evidence type="ECO:0000313" key="4">
    <source>
        <dbReference type="EMBL" id="QGU28157.1"/>
    </source>
</evidence>
<evidence type="ECO:0000259" key="3">
    <source>
        <dbReference type="Pfam" id="PF26526"/>
    </source>
</evidence>
<sequence>MTSQDNEERSAFSRPGFVVAAVVVALIVVAGVVLGIVNATRDDPEPDASPTSAPSTAPSAAPSAEPSADAETASVCGLPGEERSGSLNTAPETAWEYQDVMAYPTSPAFGPAETSPDGVRFCFQHSVEGALFAAGNAVVQASSPETSAAWIEYFLSADAPNREELVSDVSSGASSDTRVGIAGFRVLAYDGDTARIDMALQAVGGGDTVYGSAVYDLVWEAGDWKLLPTDASNPLRIAQIPDAAGYVAWEE</sequence>
<keyword evidence="2" id="KW-0812">Transmembrane</keyword>
<dbReference type="KEGG" id="moj:D7D94_11065"/>
<evidence type="ECO:0000256" key="1">
    <source>
        <dbReference type="SAM" id="MobiDB-lite"/>
    </source>
</evidence>
<reference evidence="4 5" key="1">
    <citation type="submission" date="2018-09" db="EMBL/GenBank/DDBJ databases">
        <title>Whole genome sequencing of Microbacterium oryzae strain MB-10T.</title>
        <authorList>
            <person name="Das S.K."/>
        </authorList>
    </citation>
    <scope>NUCLEOTIDE SEQUENCE [LARGE SCALE GENOMIC DNA]</scope>
    <source>
        <strain evidence="4 5">MB-10</strain>
    </source>
</reference>
<keyword evidence="2" id="KW-1133">Transmembrane helix</keyword>
<evidence type="ECO:0000256" key="2">
    <source>
        <dbReference type="SAM" id="Phobius"/>
    </source>
</evidence>